<evidence type="ECO:0000313" key="2">
    <source>
        <dbReference type="Proteomes" id="UP001153678"/>
    </source>
</evidence>
<keyword evidence="2" id="KW-1185">Reference proteome</keyword>
<sequence length="1064" mass="124283">MEKTFTFHVHLPKYVEKCGIPIVLGNVKELGLWKNPIVRLSQPFPQNPTYWQSNPITISLSNSGIQYKFAVFLTPIIPGETKVAFEGFSIKDSRTLDIIRNEQFGIWKNNEFLLLSNTIDDFAFVDCIYNTITDNNLKDKVMEYQHLLTIYNDFMIRASNLEFIVNRIDDRSREQRLFICLLLGYYISSQEKNYELPTLFPSGLLLDALENYKQETLPSDSKDKMHIAITTLVHHNAFQMKFNWLNIFKINAEVDPGGTFIDRLQALRFSSDNLLAKFIEEVEIISTYIKDIDFETYVKLSKSFIDRVRENISHDDAVSLESNFKRIHKLYKDDISGAFRSHALFLLESPVRRWTNQNILAIRRLLQNDDLNWRSDDIILSLELISQSHSLELLNIFPELLDDWFRSDFSDTKKKVIPNICVNWFTLILTKLCTTEENTSNESNFIYTVFERLERMYPLLGNRINIWRDMTNIAIERVKGCSELRIYAATKFIVRIKPDDVKKLFLDMVKEILNKNVQQIDVKLLHKIFLICDCKGKFLEIPNSMSEDLLYHIMTILQEQSTASSHSEYDLITLKATRFWNIILRASGSVSKLNANSFVKNTKISINELAGLLLEKMIDIKLLQQILEYPDDKLFQHFDAAVAKKKTLGDVVVSREEIAKLRKLCKDYQHQLDILFKFYSGFCSYIQVIDVNAYILDLQQHMQNSHKVKLKQVLTSDYWAFHEKTLESARRCYKYNNFQTFRNIFEACLREDAAATSVEYIAQKLMPAVFDRCLMMCNQFKEWEKLKCSDASLLWKNVTNVNAELDLMDGYKSYKSQRFIQTLDHLSKIPHWIERLEQLEKAVEIFRIPHNKDDWLSKLISILKDDSMKLGQMNNFFDYIDSNLSNVNNDCWKLIRELSNADDFMSFLRNIAQHDFKNLINGDDDHSDERLIEEDTVTSLIQVKQFLIPLMDRSKMETITYFLEVLLEVIKKNSTLGEMIALCNNSNMALQNMHINILNRGEDTKEKIKNAVTNGTFTFFTRNPKDDKCLVSLKYPSKTNVMYNLNDILDLRGRALLIAKPKTT</sequence>
<proteinExistence type="predicted"/>
<dbReference type="AlphaFoldDB" id="A0A9W4SV03"/>
<protein>
    <submittedName>
        <fullName evidence="1">7583_t:CDS:1</fullName>
    </submittedName>
</protein>
<comment type="caution">
    <text evidence="1">The sequence shown here is derived from an EMBL/GenBank/DDBJ whole genome shotgun (WGS) entry which is preliminary data.</text>
</comment>
<name>A0A9W4SV03_9GLOM</name>
<feature type="non-terminal residue" evidence="1">
    <location>
        <position position="1064"/>
    </location>
</feature>
<gene>
    <name evidence="1" type="ORF">FWILDA_LOCUS10196</name>
</gene>
<organism evidence="1 2">
    <name type="scientific">Funneliformis geosporum</name>
    <dbReference type="NCBI Taxonomy" id="1117311"/>
    <lineage>
        <taxon>Eukaryota</taxon>
        <taxon>Fungi</taxon>
        <taxon>Fungi incertae sedis</taxon>
        <taxon>Mucoromycota</taxon>
        <taxon>Glomeromycotina</taxon>
        <taxon>Glomeromycetes</taxon>
        <taxon>Glomerales</taxon>
        <taxon>Glomeraceae</taxon>
        <taxon>Funneliformis</taxon>
    </lineage>
</organism>
<dbReference type="EMBL" id="CAMKVN010002567">
    <property type="protein sequence ID" value="CAI2181657.1"/>
    <property type="molecule type" value="Genomic_DNA"/>
</dbReference>
<dbReference type="Proteomes" id="UP001153678">
    <property type="component" value="Unassembled WGS sequence"/>
</dbReference>
<reference evidence="1" key="1">
    <citation type="submission" date="2022-08" db="EMBL/GenBank/DDBJ databases">
        <authorList>
            <person name="Kallberg Y."/>
            <person name="Tangrot J."/>
            <person name="Rosling A."/>
        </authorList>
    </citation>
    <scope>NUCLEOTIDE SEQUENCE</scope>
    <source>
        <strain evidence="1">Wild A</strain>
    </source>
</reference>
<dbReference type="OrthoDB" id="2401878at2759"/>
<accession>A0A9W4SV03</accession>
<evidence type="ECO:0000313" key="1">
    <source>
        <dbReference type="EMBL" id="CAI2181657.1"/>
    </source>
</evidence>